<gene>
    <name evidence="6" type="ORF">CXZ10_07550</name>
</gene>
<dbReference type="GO" id="GO:0043565">
    <property type="term" value="F:sequence-specific DNA binding"/>
    <property type="evidence" value="ECO:0007669"/>
    <property type="project" value="TreeGrafter"/>
</dbReference>
<dbReference type="FunFam" id="1.10.10.10:FF:000001">
    <property type="entry name" value="LysR family transcriptional regulator"/>
    <property type="match status" value="1"/>
</dbReference>
<comment type="similarity">
    <text evidence="1">Belongs to the LysR transcriptional regulatory family.</text>
</comment>
<dbReference type="InterPro" id="IPR000847">
    <property type="entry name" value="LysR_HTH_N"/>
</dbReference>
<dbReference type="CDD" id="cd08474">
    <property type="entry name" value="PBP2_CrgA_like_5"/>
    <property type="match status" value="1"/>
</dbReference>
<sequence length="299" mass="33060">MARPTLSDLAAFCAIAQYRSFRRAAEMLGVSRSSLSHAMRSLETDLGVRVLHRTTRSVSPTEAGERLLRRLVPVLHELDEALDAVGEHDGQPAGTLRINGNEAAIGLLLETIVPRFLSRYPRMAVDLVAEGRLVDIVEEGFDAGVRLAEAVPQDMIAISLGPDVRFVAVAAPAYLENREPPSSPDDLKEHSCIRHRLPSGKPYRWEFERKGQRIVIDAPGALTLNSIQFMVDAAVKGLGIAYVPESAALDLLKEGRLVILLEDWSPFIPGLRLYYPGHRHVPPGLQAFINLVKERQKDR</sequence>
<dbReference type="Proteomes" id="UP000233491">
    <property type="component" value="Unassembled WGS sequence"/>
</dbReference>
<evidence type="ECO:0000259" key="5">
    <source>
        <dbReference type="PROSITE" id="PS50931"/>
    </source>
</evidence>
<dbReference type="PANTHER" id="PTHR30537">
    <property type="entry name" value="HTH-TYPE TRANSCRIPTIONAL REGULATOR"/>
    <property type="match status" value="1"/>
</dbReference>
<dbReference type="GO" id="GO:0006351">
    <property type="term" value="P:DNA-templated transcription"/>
    <property type="evidence" value="ECO:0007669"/>
    <property type="project" value="TreeGrafter"/>
</dbReference>
<dbReference type="Pfam" id="PF00126">
    <property type="entry name" value="HTH_1"/>
    <property type="match status" value="1"/>
</dbReference>
<dbReference type="Gene3D" id="1.10.10.10">
    <property type="entry name" value="Winged helix-like DNA-binding domain superfamily/Winged helix DNA-binding domain"/>
    <property type="match status" value="1"/>
</dbReference>
<keyword evidence="2" id="KW-0805">Transcription regulation</keyword>
<dbReference type="InterPro" id="IPR036390">
    <property type="entry name" value="WH_DNA-bd_sf"/>
</dbReference>
<dbReference type="AlphaFoldDB" id="A0A1I4UXG0"/>
<proteinExistence type="inferred from homology"/>
<dbReference type="GO" id="GO:0003700">
    <property type="term" value="F:DNA-binding transcription factor activity"/>
    <property type="evidence" value="ECO:0007669"/>
    <property type="project" value="InterPro"/>
</dbReference>
<evidence type="ECO:0000256" key="2">
    <source>
        <dbReference type="ARBA" id="ARBA00023015"/>
    </source>
</evidence>
<dbReference type="Pfam" id="PF03466">
    <property type="entry name" value="LysR_substrate"/>
    <property type="match status" value="1"/>
</dbReference>
<reference evidence="6 7" key="1">
    <citation type="submission" date="2017-12" db="EMBL/GenBank/DDBJ databases">
        <title>Anaerobic carbon monoxide metabolism by Pleomorphomonas carboxyditropha sp. nov., a new mesophilic hydrogenogenic carboxidotroph.</title>
        <authorList>
            <person name="Esquivel-Elizondo S."/>
            <person name="Krajmalnik-Brown R."/>
        </authorList>
    </citation>
    <scope>NUCLEOTIDE SEQUENCE [LARGE SCALE GENOMIC DNA]</scope>
    <source>
        <strain evidence="6 7">R5-392</strain>
    </source>
</reference>
<feature type="domain" description="HTH lysR-type" evidence="5">
    <location>
        <begin position="4"/>
        <end position="61"/>
    </location>
</feature>
<evidence type="ECO:0000313" key="7">
    <source>
        <dbReference type="Proteomes" id="UP000233491"/>
    </source>
</evidence>
<keyword evidence="4" id="KW-0804">Transcription</keyword>
<keyword evidence="7" id="KW-1185">Reference proteome</keyword>
<dbReference type="InterPro" id="IPR058163">
    <property type="entry name" value="LysR-type_TF_proteobact-type"/>
</dbReference>
<evidence type="ECO:0000256" key="4">
    <source>
        <dbReference type="ARBA" id="ARBA00023163"/>
    </source>
</evidence>
<dbReference type="Gene3D" id="3.40.190.290">
    <property type="match status" value="1"/>
</dbReference>
<comment type="caution">
    <text evidence="6">The sequence shown here is derived from an EMBL/GenBank/DDBJ whole genome shotgun (WGS) entry which is preliminary data.</text>
</comment>
<dbReference type="SUPFAM" id="SSF53850">
    <property type="entry name" value="Periplasmic binding protein-like II"/>
    <property type="match status" value="1"/>
</dbReference>
<keyword evidence="3" id="KW-0238">DNA-binding</keyword>
<dbReference type="PANTHER" id="PTHR30537:SF1">
    <property type="entry name" value="HTH-TYPE TRANSCRIPTIONAL REGULATOR PGRR"/>
    <property type="match status" value="1"/>
</dbReference>
<evidence type="ECO:0000256" key="3">
    <source>
        <dbReference type="ARBA" id="ARBA00023125"/>
    </source>
</evidence>
<dbReference type="PROSITE" id="PS50931">
    <property type="entry name" value="HTH_LYSR"/>
    <property type="match status" value="1"/>
</dbReference>
<organism evidence="6 7">
    <name type="scientific">Pleomorphomonas diazotrophica</name>
    <dbReference type="NCBI Taxonomy" id="1166257"/>
    <lineage>
        <taxon>Bacteria</taxon>
        <taxon>Pseudomonadati</taxon>
        <taxon>Pseudomonadota</taxon>
        <taxon>Alphaproteobacteria</taxon>
        <taxon>Hyphomicrobiales</taxon>
        <taxon>Pleomorphomonadaceae</taxon>
        <taxon>Pleomorphomonas</taxon>
    </lineage>
</organism>
<evidence type="ECO:0000313" key="6">
    <source>
        <dbReference type="EMBL" id="PKR89746.1"/>
    </source>
</evidence>
<dbReference type="InterPro" id="IPR036388">
    <property type="entry name" value="WH-like_DNA-bd_sf"/>
</dbReference>
<dbReference type="RefSeq" id="WP_101288547.1">
    <property type="nucleotide sequence ID" value="NZ_FOUQ01000009.1"/>
</dbReference>
<protein>
    <submittedName>
        <fullName evidence="6">LysR family transcriptional regulator</fullName>
    </submittedName>
</protein>
<dbReference type="EMBL" id="PJNW01000004">
    <property type="protein sequence ID" value="PKR89746.1"/>
    <property type="molecule type" value="Genomic_DNA"/>
</dbReference>
<accession>A0A1I4UXG0</accession>
<dbReference type="SUPFAM" id="SSF46785">
    <property type="entry name" value="Winged helix' DNA-binding domain"/>
    <property type="match status" value="1"/>
</dbReference>
<name>A0A1I4UXG0_9HYPH</name>
<dbReference type="OrthoDB" id="9813056at2"/>
<dbReference type="InterPro" id="IPR005119">
    <property type="entry name" value="LysR_subst-bd"/>
</dbReference>
<evidence type="ECO:0000256" key="1">
    <source>
        <dbReference type="ARBA" id="ARBA00009437"/>
    </source>
</evidence>